<dbReference type="InterPro" id="IPR015853">
    <property type="entry name" value="ABC_transpr_FbpC"/>
</dbReference>
<dbReference type="EMBL" id="QWLB01000017">
    <property type="protein sequence ID" value="RIH92613.1"/>
    <property type="molecule type" value="Genomic_DNA"/>
</dbReference>
<evidence type="ECO:0000259" key="11">
    <source>
        <dbReference type="PROSITE" id="PS50893"/>
    </source>
</evidence>
<evidence type="ECO:0000313" key="13">
    <source>
        <dbReference type="Proteomes" id="UP000266178"/>
    </source>
</evidence>
<dbReference type="CDD" id="cd03259">
    <property type="entry name" value="ABC_Carb_Solutes_like"/>
    <property type="match status" value="1"/>
</dbReference>
<dbReference type="InterPro" id="IPR050093">
    <property type="entry name" value="ABC_SmlMolc_Importer"/>
</dbReference>
<dbReference type="GO" id="GO:0016020">
    <property type="term" value="C:membrane"/>
    <property type="evidence" value="ECO:0007669"/>
    <property type="project" value="InterPro"/>
</dbReference>
<evidence type="ECO:0000256" key="7">
    <source>
        <dbReference type="ARBA" id="ARBA00022967"/>
    </source>
</evidence>
<evidence type="ECO:0000256" key="6">
    <source>
        <dbReference type="ARBA" id="ARBA00022840"/>
    </source>
</evidence>
<evidence type="ECO:0000256" key="4">
    <source>
        <dbReference type="ARBA" id="ARBA00022519"/>
    </source>
</evidence>
<dbReference type="PANTHER" id="PTHR42781">
    <property type="entry name" value="SPERMIDINE/PUTRESCINE IMPORT ATP-BINDING PROTEIN POTA"/>
    <property type="match status" value="1"/>
</dbReference>
<keyword evidence="8" id="KW-0408">Iron</keyword>
<dbReference type="Proteomes" id="UP000266178">
    <property type="component" value="Unassembled WGS sequence"/>
</dbReference>
<evidence type="ECO:0000313" key="12">
    <source>
        <dbReference type="EMBL" id="RIH92613.1"/>
    </source>
</evidence>
<keyword evidence="2" id="KW-1003">Cell membrane</keyword>
<keyword evidence="9" id="KW-0406">Ion transport</keyword>
<dbReference type="GO" id="GO:0005524">
    <property type="term" value="F:ATP binding"/>
    <property type="evidence" value="ECO:0007669"/>
    <property type="project" value="UniProtKB-KW"/>
</dbReference>
<dbReference type="InterPro" id="IPR003439">
    <property type="entry name" value="ABC_transporter-like_ATP-bd"/>
</dbReference>
<dbReference type="Gene3D" id="3.40.50.300">
    <property type="entry name" value="P-loop containing nucleotide triphosphate hydrolases"/>
    <property type="match status" value="1"/>
</dbReference>
<dbReference type="InterPro" id="IPR017871">
    <property type="entry name" value="ABC_transporter-like_CS"/>
</dbReference>
<sequence>MLGLVSLTKRFPGGQGVLEVSLEVAKGEVFALLGASGSGKSTLLNLAAGLLPPDQGQVFIAGQDVTRLAPERRRVGYVFQDLRLWPHLSALEHLLLVMPRPDRKRALDLLEQTGLLEHAAKRPGQLSGGQRQRVALARALAREPQVILLDEPYSALDPVLRERLRLDVRTVLKEAGVTALHVTHDPEEAMLLADRVGVMSRGRLVQVGTPEAVYWHPTNLESFLAFGRANLLYRDGEALAFRQEWVREGGELEGRVLERRSLRGEVICRVQLPWGEAWVCLERNPGETVRLDLQPLLRYPAQP</sequence>
<organism evidence="12 13">
    <name type="scientific">Meiothermus granaticius NBRC 107808</name>
    <dbReference type="NCBI Taxonomy" id="1227551"/>
    <lineage>
        <taxon>Bacteria</taxon>
        <taxon>Thermotogati</taxon>
        <taxon>Deinococcota</taxon>
        <taxon>Deinococci</taxon>
        <taxon>Thermales</taxon>
        <taxon>Thermaceae</taxon>
        <taxon>Meiothermus</taxon>
    </lineage>
</organism>
<evidence type="ECO:0000256" key="3">
    <source>
        <dbReference type="ARBA" id="ARBA00022496"/>
    </source>
</evidence>
<dbReference type="PANTHER" id="PTHR42781:SF5">
    <property type="entry name" value="PUTRESCINE TRANSPORT ATP-BINDING PROTEIN POTG"/>
    <property type="match status" value="1"/>
</dbReference>
<keyword evidence="3" id="KW-0410">Iron transport</keyword>
<evidence type="ECO:0000256" key="10">
    <source>
        <dbReference type="ARBA" id="ARBA00023136"/>
    </source>
</evidence>
<evidence type="ECO:0000256" key="5">
    <source>
        <dbReference type="ARBA" id="ARBA00022741"/>
    </source>
</evidence>
<keyword evidence="12" id="KW-0378">Hydrolase</keyword>
<dbReference type="PROSITE" id="PS50893">
    <property type="entry name" value="ABC_TRANSPORTER_2"/>
    <property type="match status" value="1"/>
</dbReference>
<dbReference type="EC" id="3.6.3.25" evidence="12"/>
<evidence type="ECO:0000256" key="8">
    <source>
        <dbReference type="ARBA" id="ARBA00023004"/>
    </source>
</evidence>
<keyword evidence="4" id="KW-0997">Cell inner membrane</keyword>
<comment type="caution">
    <text evidence="12">The sequence shown here is derived from an EMBL/GenBank/DDBJ whole genome shotgun (WGS) entry which is preliminary data.</text>
</comment>
<proteinExistence type="predicted"/>
<reference evidence="12 13" key="1">
    <citation type="submission" date="2018-08" db="EMBL/GenBank/DDBJ databases">
        <title>Meiothermus granaticius genome AF-68 sequencing project.</title>
        <authorList>
            <person name="Da Costa M.S."/>
            <person name="Albuquerque L."/>
            <person name="Raposo P."/>
            <person name="Froufe H.J.C."/>
            <person name="Barroso C.S."/>
            <person name="Egas C."/>
        </authorList>
    </citation>
    <scope>NUCLEOTIDE SEQUENCE [LARGE SCALE GENOMIC DNA]</scope>
    <source>
        <strain evidence="12 13">AF-68</strain>
    </source>
</reference>
<keyword evidence="13" id="KW-1185">Reference proteome</keyword>
<dbReference type="InterPro" id="IPR003593">
    <property type="entry name" value="AAA+_ATPase"/>
</dbReference>
<dbReference type="OrthoDB" id="25822at2"/>
<keyword evidence="1" id="KW-0813">Transport</keyword>
<gene>
    <name evidence="12" type="primary">cysA_3</name>
    <name evidence="12" type="ORF">Mgrana_01514</name>
</gene>
<dbReference type="AlphaFoldDB" id="A0A399F937"/>
<keyword evidence="10" id="KW-0472">Membrane</keyword>
<keyword evidence="6 12" id="KW-0067">ATP-binding</keyword>
<accession>A0A399F937</accession>
<evidence type="ECO:0000256" key="1">
    <source>
        <dbReference type="ARBA" id="ARBA00022448"/>
    </source>
</evidence>
<dbReference type="GO" id="GO:0015408">
    <property type="term" value="F:ABC-type ferric iron transporter activity"/>
    <property type="evidence" value="ECO:0007669"/>
    <property type="project" value="InterPro"/>
</dbReference>
<feature type="domain" description="ABC transporter" evidence="11">
    <location>
        <begin position="2"/>
        <end position="226"/>
    </location>
</feature>
<dbReference type="SMART" id="SM00382">
    <property type="entry name" value="AAA"/>
    <property type="match status" value="1"/>
</dbReference>
<evidence type="ECO:0000256" key="9">
    <source>
        <dbReference type="ARBA" id="ARBA00023065"/>
    </source>
</evidence>
<dbReference type="SUPFAM" id="SSF52540">
    <property type="entry name" value="P-loop containing nucleoside triphosphate hydrolases"/>
    <property type="match status" value="1"/>
</dbReference>
<dbReference type="InterPro" id="IPR027417">
    <property type="entry name" value="P-loop_NTPase"/>
</dbReference>
<dbReference type="Pfam" id="PF00005">
    <property type="entry name" value="ABC_tran"/>
    <property type="match status" value="1"/>
</dbReference>
<dbReference type="GO" id="GO:0016887">
    <property type="term" value="F:ATP hydrolysis activity"/>
    <property type="evidence" value="ECO:0007669"/>
    <property type="project" value="InterPro"/>
</dbReference>
<evidence type="ECO:0000256" key="2">
    <source>
        <dbReference type="ARBA" id="ARBA00022475"/>
    </source>
</evidence>
<protein>
    <submittedName>
        <fullName evidence="12">Sulfate/thiosulfate import ATP-binding protein CysA</fullName>
        <ecNumber evidence="12">3.6.3.25</ecNumber>
    </submittedName>
</protein>
<name>A0A399F937_9DEIN</name>
<keyword evidence="7" id="KW-1278">Translocase</keyword>
<dbReference type="PROSITE" id="PS00211">
    <property type="entry name" value="ABC_TRANSPORTER_1"/>
    <property type="match status" value="1"/>
</dbReference>
<keyword evidence="5" id="KW-0547">Nucleotide-binding</keyword>